<evidence type="ECO:0000313" key="5">
    <source>
        <dbReference type="EMBL" id="CUV01330.1"/>
    </source>
</evidence>
<name>A0A160VA69_9ZZZZ</name>
<dbReference type="Pfam" id="PF00710">
    <property type="entry name" value="Asparaginase"/>
    <property type="match status" value="1"/>
</dbReference>
<dbReference type="PRINTS" id="PR00139">
    <property type="entry name" value="ASNGLNASE"/>
</dbReference>
<dbReference type="InterPro" id="IPR040919">
    <property type="entry name" value="Asparaginase_C"/>
</dbReference>
<dbReference type="GO" id="GO:0004067">
    <property type="term" value="F:asparaginase activity"/>
    <property type="evidence" value="ECO:0007669"/>
    <property type="project" value="UniProtKB-EC"/>
</dbReference>
<dbReference type="PIRSF" id="PIRSF500176">
    <property type="entry name" value="L_ASNase"/>
    <property type="match status" value="1"/>
</dbReference>
<proteinExistence type="inferred from homology"/>
<organism evidence="5">
    <name type="scientific">hydrothermal vent metagenome</name>
    <dbReference type="NCBI Taxonomy" id="652676"/>
    <lineage>
        <taxon>unclassified sequences</taxon>
        <taxon>metagenomes</taxon>
        <taxon>ecological metagenomes</taxon>
    </lineage>
</organism>
<accession>A0A160VA69</accession>
<dbReference type="PROSITE" id="PS51732">
    <property type="entry name" value="ASN_GLN_ASE_3"/>
    <property type="match status" value="1"/>
</dbReference>
<dbReference type="Pfam" id="PF17763">
    <property type="entry name" value="Asparaginase_C"/>
    <property type="match status" value="1"/>
</dbReference>
<dbReference type="CDD" id="cd08964">
    <property type="entry name" value="L-asparaginase_II"/>
    <property type="match status" value="1"/>
</dbReference>
<dbReference type="InterPro" id="IPR004550">
    <property type="entry name" value="AsnASE_II"/>
</dbReference>
<dbReference type="InterPro" id="IPR006034">
    <property type="entry name" value="Asparaginase/glutaminase-like"/>
</dbReference>
<dbReference type="EC" id="3.5.1.1" evidence="5"/>
<protein>
    <submittedName>
        <fullName evidence="5">L-asparaginase</fullName>
        <ecNumber evidence="5">3.5.1.1</ecNumber>
    </submittedName>
</protein>
<dbReference type="PANTHER" id="PTHR11707:SF28">
    <property type="entry name" value="60 KDA LYSOPHOSPHOLIPASE"/>
    <property type="match status" value="1"/>
</dbReference>
<dbReference type="EMBL" id="FAXA01000051">
    <property type="protein sequence ID" value="CUV01330.1"/>
    <property type="molecule type" value="Genomic_DNA"/>
</dbReference>
<dbReference type="Gene3D" id="3.40.50.40">
    <property type="match status" value="1"/>
</dbReference>
<sequence>MPNDRPIVRVIGTGGSIAGIGPDRMDFILYPEIGDHITIQQSLDRVPEIQDFAEVRSEDLVSVGSTAIGAAQWLGLARRINAIFKDETDVAGVAVTHGTATLEETSYFLHLTVKSQKPVVITGAMRPPTALSTDSDLNLLDAVRTAASPDATGLGVLTVLNNEIQCGRDVTKASTFRVETFRPNELGFLGYADSDGKVVFYRAPLRRHTVDTPFMVDDMTVLPRVDIVYAYAGADGLLVDAVRNNRSDGLVLAGFGGGTFPPAVVEAAVRLVDDGIPVVLATRSTAGRVVTTPKKEEQGFLVSDNLLPQKARILLMLGLTVTKDRHELQQMFYDY</sequence>
<dbReference type="FunFam" id="3.40.50.1170:FF:000001">
    <property type="entry name" value="L-asparaginase 2"/>
    <property type="match status" value="1"/>
</dbReference>
<dbReference type="GO" id="GO:0006528">
    <property type="term" value="P:asparagine metabolic process"/>
    <property type="evidence" value="ECO:0007669"/>
    <property type="project" value="InterPro"/>
</dbReference>
<evidence type="ECO:0000259" key="3">
    <source>
        <dbReference type="Pfam" id="PF00710"/>
    </source>
</evidence>
<evidence type="ECO:0000256" key="2">
    <source>
        <dbReference type="ARBA" id="ARBA00022801"/>
    </source>
</evidence>
<dbReference type="NCBIfam" id="TIGR00520">
    <property type="entry name" value="asnASE_II"/>
    <property type="match status" value="1"/>
</dbReference>
<feature type="domain" description="L-asparaginase N-terminal" evidence="3">
    <location>
        <begin position="8"/>
        <end position="204"/>
    </location>
</feature>
<dbReference type="SUPFAM" id="SSF53774">
    <property type="entry name" value="Glutaminase/Asparaginase"/>
    <property type="match status" value="1"/>
</dbReference>
<dbReference type="SMART" id="SM00870">
    <property type="entry name" value="Asparaginase"/>
    <property type="match status" value="1"/>
</dbReference>
<dbReference type="Gene3D" id="3.40.50.1170">
    <property type="entry name" value="L-asparaginase, N-terminal domain"/>
    <property type="match status" value="1"/>
</dbReference>
<reference evidence="5" key="1">
    <citation type="submission" date="2015-10" db="EMBL/GenBank/DDBJ databases">
        <authorList>
            <person name="Gilbert D.G."/>
        </authorList>
    </citation>
    <scope>NUCLEOTIDE SEQUENCE</scope>
</reference>
<keyword evidence="2 5" id="KW-0378">Hydrolase</keyword>
<dbReference type="InterPro" id="IPR027474">
    <property type="entry name" value="L-asparaginase_N"/>
</dbReference>
<feature type="domain" description="Asparaginase/glutaminase C-terminal" evidence="4">
    <location>
        <begin position="224"/>
        <end position="332"/>
    </location>
</feature>
<dbReference type="InterPro" id="IPR027473">
    <property type="entry name" value="L-asparaginase_C"/>
</dbReference>
<dbReference type="PANTHER" id="PTHR11707">
    <property type="entry name" value="L-ASPARAGINASE"/>
    <property type="match status" value="1"/>
</dbReference>
<dbReference type="AlphaFoldDB" id="A0A160VA69"/>
<evidence type="ECO:0000259" key="4">
    <source>
        <dbReference type="Pfam" id="PF17763"/>
    </source>
</evidence>
<dbReference type="PIRSF" id="PIRSF001220">
    <property type="entry name" value="L-ASNase_gatD"/>
    <property type="match status" value="1"/>
</dbReference>
<dbReference type="InterPro" id="IPR037152">
    <property type="entry name" value="L-asparaginase_N_sf"/>
</dbReference>
<dbReference type="InterPro" id="IPR036152">
    <property type="entry name" value="Asp/glu_Ase-like_sf"/>
</dbReference>
<comment type="similarity">
    <text evidence="1">Belongs to the asparaginase 1 family.</text>
</comment>
<evidence type="ECO:0000256" key="1">
    <source>
        <dbReference type="ARBA" id="ARBA00010518"/>
    </source>
</evidence>
<gene>
    <name evidence="5" type="ORF">MGWOODY_Clf2536</name>
</gene>